<name>A0A5E6M6T6_9BACT</name>
<evidence type="ECO:0000313" key="1">
    <source>
        <dbReference type="EMBL" id="VVM05269.1"/>
    </source>
</evidence>
<dbReference type="EMBL" id="CABFVA020000017">
    <property type="protein sequence ID" value="VVM05269.1"/>
    <property type="molecule type" value="Genomic_DNA"/>
</dbReference>
<dbReference type="Gene3D" id="1.20.120.1490">
    <property type="match status" value="1"/>
</dbReference>
<evidence type="ECO:0000313" key="2">
    <source>
        <dbReference type="Proteomes" id="UP000334923"/>
    </source>
</evidence>
<sequence>MKRIFLLAGPIALIAALVYAATLFFELLPARQVARGPDAGLQWLRRELHLSNQQLTAIARLQEAHRPRCQAMCRQILAADAKLEALLRQNRSITPEILAAMAESDRLRSDCRQAFLQHVYAVSEELSSKQQQHYLTLVSNELLGFDPTP</sequence>
<gene>
    <name evidence="1" type="ORF">MAMT_00543</name>
</gene>
<dbReference type="Proteomes" id="UP000334923">
    <property type="component" value="Unassembled WGS sequence"/>
</dbReference>
<dbReference type="AlphaFoldDB" id="A0A5E6M6T6"/>
<proteinExistence type="predicted"/>
<evidence type="ECO:0008006" key="3">
    <source>
        <dbReference type="Google" id="ProtNLM"/>
    </source>
</evidence>
<reference evidence="1 2" key="1">
    <citation type="submission" date="2019-09" db="EMBL/GenBank/DDBJ databases">
        <authorList>
            <person name="Cremers G."/>
        </authorList>
    </citation>
    <scope>NUCLEOTIDE SEQUENCE [LARGE SCALE GENOMIC DNA]</scope>
    <source>
        <strain evidence="1">4A</strain>
    </source>
</reference>
<dbReference type="Pfam" id="PF13801">
    <property type="entry name" value="Metal_resist"/>
    <property type="match status" value="1"/>
</dbReference>
<dbReference type="RefSeq" id="WP_178086872.1">
    <property type="nucleotide sequence ID" value="NZ_CABFVA020000017.1"/>
</dbReference>
<organism evidence="1 2">
    <name type="scientific">Methylacidimicrobium tartarophylax</name>
    <dbReference type="NCBI Taxonomy" id="1041768"/>
    <lineage>
        <taxon>Bacteria</taxon>
        <taxon>Pseudomonadati</taxon>
        <taxon>Verrucomicrobiota</taxon>
        <taxon>Methylacidimicrobium</taxon>
    </lineage>
</organism>
<protein>
    <recommendedName>
        <fullName evidence="3">Periplasmic heavy metal sensor</fullName>
    </recommendedName>
</protein>
<accession>A0A5E6M6T6</accession>
<keyword evidence="2" id="KW-1185">Reference proteome</keyword>
<dbReference type="InterPro" id="IPR025961">
    <property type="entry name" value="Metal_resist"/>
</dbReference>